<protein>
    <submittedName>
        <fullName evidence="1">(pine wood nematode) hypothetical protein</fullName>
    </submittedName>
</protein>
<dbReference type="GO" id="GO:0000462">
    <property type="term" value="P:maturation of SSU-rRNA from tricistronic rRNA transcript (SSU-rRNA, 5.8S rRNA, LSU-rRNA)"/>
    <property type="evidence" value="ECO:0007669"/>
    <property type="project" value="TreeGrafter"/>
</dbReference>
<proteinExistence type="predicted"/>
<gene>
    <name evidence="1" type="ORF">BXYJ_LOCUS13326</name>
</gene>
<dbReference type="OrthoDB" id="10251154at2759"/>
<organism evidence="1 2">
    <name type="scientific">Bursaphelenchus xylophilus</name>
    <name type="common">Pinewood nematode worm</name>
    <name type="synonym">Aphelenchoides xylophilus</name>
    <dbReference type="NCBI Taxonomy" id="6326"/>
    <lineage>
        <taxon>Eukaryota</taxon>
        <taxon>Metazoa</taxon>
        <taxon>Ecdysozoa</taxon>
        <taxon>Nematoda</taxon>
        <taxon>Chromadorea</taxon>
        <taxon>Rhabditida</taxon>
        <taxon>Tylenchina</taxon>
        <taxon>Tylenchomorpha</taxon>
        <taxon>Aphelenchoidea</taxon>
        <taxon>Aphelenchoididae</taxon>
        <taxon>Bursaphelenchus</taxon>
    </lineage>
</organism>
<dbReference type="PANTHER" id="PTHR14085:SF3">
    <property type="entry name" value="WD REPEAT-CONTAINING PROTEIN 46"/>
    <property type="match status" value="1"/>
</dbReference>
<dbReference type="Proteomes" id="UP000582659">
    <property type="component" value="Unassembled WGS sequence"/>
</dbReference>
<dbReference type="EMBL" id="CAJFCV020000005">
    <property type="protein sequence ID" value="CAG9126959.1"/>
    <property type="molecule type" value="Genomic_DNA"/>
</dbReference>
<dbReference type="GO" id="GO:0032040">
    <property type="term" value="C:small-subunit processome"/>
    <property type="evidence" value="ECO:0007669"/>
    <property type="project" value="TreeGrafter"/>
</dbReference>
<name>A0A811LXU6_BURXY</name>
<dbReference type="AlphaFoldDB" id="A0A811LXU6"/>
<reference evidence="1" key="1">
    <citation type="submission" date="2020-09" db="EMBL/GenBank/DDBJ databases">
        <authorList>
            <person name="Kikuchi T."/>
        </authorList>
    </citation>
    <scope>NUCLEOTIDE SEQUENCE</scope>
    <source>
        <strain evidence="1">Ka4C1</strain>
    </source>
</reference>
<evidence type="ECO:0000313" key="1">
    <source>
        <dbReference type="EMBL" id="CAD5233235.1"/>
    </source>
</evidence>
<accession>A0A811LXU6</accession>
<dbReference type="InterPro" id="IPR040315">
    <property type="entry name" value="WDR46/Utp7"/>
</dbReference>
<evidence type="ECO:0000313" key="2">
    <source>
        <dbReference type="Proteomes" id="UP000659654"/>
    </source>
</evidence>
<dbReference type="SMR" id="A0A811LXU6"/>
<keyword evidence="2" id="KW-1185">Reference proteome</keyword>
<dbReference type="PANTHER" id="PTHR14085">
    <property type="entry name" value="WD-REPEAT PROTEIN BING4"/>
    <property type="match status" value="1"/>
</dbReference>
<dbReference type="EMBL" id="CAJFDI010000005">
    <property type="protein sequence ID" value="CAD5233235.1"/>
    <property type="molecule type" value="Genomic_DNA"/>
</dbReference>
<comment type="caution">
    <text evidence="1">The sequence shown here is derived from an EMBL/GenBank/DDBJ whole genome shotgun (WGS) entry which is preliminary data.</text>
</comment>
<dbReference type="GO" id="GO:0030686">
    <property type="term" value="C:90S preribosome"/>
    <property type="evidence" value="ECO:0007669"/>
    <property type="project" value="TreeGrafter"/>
</dbReference>
<dbReference type="Proteomes" id="UP000659654">
    <property type="component" value="Unassembled WGS sequence"/>
</dbReference>
<sequence length="159" mass="18290">MVTVGLDWHLKVWGLKFWKSPAYKLPFPPSHVTISQMGQVAVGCGVNVQVYSDPNINTITKPFLTYREAPSSVSSLQFVPMRIFDALGRNPYRERNEEAAQKEKSDNSWRNSSQRTHQKIKVADEVDRCFKSYSNQIQTNDNMFLIRIVQGVVNLKQRN</sequence>